<protein>
    <recommendedName>
        <fullName evidence="2">Bacteriophage T5 Orf172 DNA-binding domain-containing protein</fullName>
    </recommendedName>
</protein>
<dbReference type="PANTHER" id="PTHR28094:SF2">
    <property type="entry name" value="BACTERIOPHAGE T5 ORF172 DNA-BINDING DOMAIN-CONTAINING PROTEIN"/>
    <property type="match status" value="1"/>
</dbReference>
<feature type="domain" description="Bacteriophage T5 Orf172 DNA-binding" evidence="2">
    <location>
        <begin position="95"/>
        <end position="189"/>
    </location>
</feature>
<dbReference type="Pfam" id="PF10544">
    <property type="entry name" value="T5orf172"/>
    <property type="match status" value="1"/>
</dbReference>
<feature type="transmembrane region" description="Helical" evidence="1">
    <location>
        <begin position="263"/>
        <end position="292"/>
    </location>
</feature>
<dbReference type="PANTHER" id="PTHR28094">
    <property type="entry name" value="MEIOTICALLY UP-REGULATED GENE 113 PROTEIN"/>
    <property type="match status" value="1"/>
</dbReference>
<dbReference type="OrthoDB" id="3511049at2759"/>
<evidence type="ECO:0000256" key="1">
    <source>
        <dbReference type="SAM" id="Phobius"/>
    </source>
</evidence>
<keyword evidence="1" id="KW-1133">Transmembrane helix</keyword>
<dbReference type="Proteomes" id="UP000235786">
    <property type="component" value="Unassembled WGS sequence"/>
</dbReference>
<dbReference type="AlphaFoldDB" id="A0A2J6S6D7"/>
<dbReference type="SMART" id="SM00974">
    <property type="entry name" value="T5orf172"/>
    <property type="match status" value="1"/>
</dbReference>
<accession>A0A2J6S6D7</accession>
<name>A0A2J6S6D7_HYAVF</name>
<gene>
    <name evidence="3" type="ORF">L207DRAFT_628887</name>
</gene>
<sequence length="293" mass="34505">MIASKPTGRRSLSVTSESITTTTIHGFTVPGFGETIDNKSKDPRFRKWKNSKQLREINNNIYNCIKSHHAAREKSVNKLTKKIRPGWIYIFESPKEAPAHVKIGKTLNDPQKRRAEWESCGLPLLEVEDSYRNAFDHYSLVESLIKAELHNERRKYKCSHEHHAPKKWVEHEEWYEIDTQTALKSVHRWRHWILEQAPFDENGLLTPYWHWRVQKLPKFIHDVIWDTWTHPNVLDYLDFQFEQIGQGHYAQIRAHLSRKDFHFCLTGGMMLFVLHTQFGIAGATWGLLALFIL</sequence>
<dbReference type="InterPro" id="IPR053006">
    <property type="entry name" value="Meiosis_regulatory"/>
</dbReference>
<proteinExistence type="predicted"/>
<reference evidence="3 4" key="1">
    <citation type="submission" date="2016-04" db="EMBL/GenBank/DDBJ databases">
        <title>A degradative enzymes factory behind the ericoid mycorrhizal symbiosis.</title>
        <authorList>
            <consortium name="DOE Joint Genome Institute"/>
            <person name="Martino E."/>
            <person name="Morin E."/>
            <person name="Grelet G."/>
            <person name="Kuo A."/>
            <person name="Kohler A."/>
            <person name="Daghino S."/>
            <person name="Barry K."/>
            <person name="Choi C."/>
            <person name="Cichocki N."/>
            <person name="Clum A."/>
            <person name="Copeland A."/>
            <person name="Hainaut M."/>
            <person name="Haridas S."/>
            <person name="Labutti K."/>
            <person name="Lindquist E."/>
            <person name="Lipzen A."/>
            <person name="Khouja H.-R."/>
            <person name="Murat C."/>
            <person name="Ohm R."/>
            <person name="Olson A."/>
            <person name="Spatafora J."/>
            <person name="Veneault-Fourrey C."/>
            <person name="Henrissat B."/>
            <person name="Grigoriev I."/>
            <person name="Martin F."/>
            <person name="Perotto S."/>
        </authorList>
    </citation>
    <scope>NUCLEOTIDE SEQUENCE [LARGE SCALE GENOMIC DNA]</scope>
    <source>
        <strain evidence="3 4">F</strain>
    </source>
</reference>
<dbReference type="InterPro" id="IPR018306">
    <property type="entry name" value="Phage_T5_Orf172_DNA-bd"/>
</dbReference>
<keyword evidence="1" id="KW-0472">Membrane</keyword>
<organism evidence="3 4">
    <name type="scientific">Hyaloscypha variabilis (strain UAMH 11265 / GT02V1 / F)</name>
    <name type="common">Meliniomyces variabilis</name>
    <dbReference type="NCBI Taxonomy" id="1149755"/>
    <lineage>
        <taxon>Eukaryota</taxon>
        <taxon>Fungi</taxon>
        <taxon>Dikarya</taxon>
        <taxon>Ascomycota</taxon>
        <taxon>Pezizomycotina</taxon>
        <taxon>Leotiomycetes</taxon>
        <taxon>Helotiales</taxon>
        <taxon>Hyaloscyphaceae</taxon>
        <taxon>Hyaloscypha</taxon>
        <taxon>Hyaloscypha variabilis</taxon>
    </lineage>
</organism>
<evidence type="ECO:0000259" key="2">
    <source>
        <dbReference type="SMART" id="SM00974"/>
    </source>
</evidence>
<evidence type="ECO:0000313" key="4">
    <source>
        <dbReference type="Proteomes" id="UP000235786"/>
    </source>
</evidence>
<dbReference type="EMBL" id="KZ613939">
    <property type="protein sequence ID" value="PMD46320.1"/>
    <property type="molecule type" value="Genomic_DNA"/>
</dbReference>
<keyword evidence="4" id="KW-1185">Reference proteome</keyword>
<evidence type="ECO:0000313" key="3">
    <source>
        <dbReference type="EMBL" id="PMD46320.1"/>
    </source>
</evidence>
<keyword evidence="1" id="KW-0812">Transmembrane</keyword>